<dbReference type="InterPro" id="IPR023170">
    <property type="entry name" value="HhH_base_excis_C"/>
</dbReference>
<evidence type="ECO:0000256" key="14">
    <source>
        <dbReference type="SAM" id="MobiDB-lite"/>
    </source>
</evidence>
<dbReference type="GO" id="GO:0051539">
    <property type="term" value="F:4 iron, 4 sulfur cluster binding"/>
    <property type="evidence" value="ECO:0007669"/>
    <property type="project" value="UniProtKB-KW"/>
</dbReference>
<keyword evidence="7" id="KW-0479">Metal-binding</keyword>
<evidence type="ECO:0000256" key="6">
    <source>
        <dbReference type="ARBA" id="ARBA00022485"/>
    </source>
</evidence>
<dbReference type="CDD" id="cd00056">
    <property type="entry name" value="ENDO3c"/>
    <property type="match status" value="1"/>
</dbReference>
<dbReference type="InterPro" id="IPR000445">
    <property type="entry name" value="HhH_motif"/>
</dbReference>
<evidence type="ECO:0000256" key="11">
    <source>
        <dbReference type="ARBA" id="ARBA00023014"/>
    </source>
</evidence>
<evidence type="ECO:0000313" key="17">
    <source>
        <dbReference type="Proteomes" id="UP000318509"/>
    </source>
</evidence>
<dbReference type="Pfam" id="PF00633">
    <property type="entry name" value="HHH"/>
    <property type="match status" value="1"/>
</dbReference>
<dbReference type="PANTHER" id="PTHR42944">
    <property type="entry name" value="ADENINE DNA GLYCOSYLASE"/>
    <property type="match status" value="1"/>
</dbReference>
<dbReference type="PROSITE" id="PS00764">
    <property type="entry name" value="ENDONUCLEASE_III_1"/>
    <property type="match status" value="1"/>
</dbReference>
<evidence type="ECO:0000313" key="16">
    <source>
        <dbReference type="EMBL" id="TMI89390.1"/>
    </source>
</evidence>
<evidence type="ECO:0000256" key="2">
    <source>
        <dbReference type="ARBA" id="ARBA00001966"/>
    </source>
</evidence>
<keyword evidence="11" id="KW-0411">Iron-sulfur</keyword>
<dbReference type="EC" id="3.2.2.31" evidence="4"/>
<dbReference type="GO" id="GO:0035485">
    <property type="term" value="F:adenine/guanine mispair binding"/>
    <property type="evidence" value="ECO:0007669"/>
    <property type="project" value="TreeGrafter"/>
</dbReference>
<proteinExistence type="inferred from homology"/>
<dbReference type="InterPro" id="IPR004035">
    <property type="entry name" value="Endouclease-III_FeS-bd_BS"/>
</dbReference>
<evidence type="ECO:0000256" key="1">
    <source>
        <dbReference type="ARBA" id="ARBA00000843"/>
    </source>
</evidence>
<sequence>MGAGGAPDGGWRQHVPERAGLGSGGRRRVDPHRAGAIGGPLSADEGQVKRSEARVRPAQLPPARISPARRRTFQRRLLAWYRRHRRDLPWRRTRNPYHILVSEIMLQQTQVDRVVPKYREWLARYPSLEALARAGAREVREAWYPLGYNIRPVRLRDIARTAIRHHGGKIPSTRDGLLALRGIGPYTAGAVLSFAYRQDAPILDTNVRRVLRRVFLGDRAAPSDKFLWGLSEALLPRGNAYDFNQALMDFGATVCSARRPRCPGCPLSRLCVSYPLADASATRSGGPSA</sequence>
<evidence type="ECO:0000256" key="7">
    <source>
        <dbReference type="ARBA" id="ARBA00022723"/>
    </source>
</evidence>
<evidence type="ECO:0000256" key="4">
    <source>
        <dbReference type="ARBA" id="ARBA00012045"/>
    </source>
</evidence>
<dbReference type="PANTHER" id="PTHR42944:SF1">
    <property type="entry name" value="ADENINE DNA GLYCOSYLASE"/>
    <property type="match status" value="1"/>
</dbReference>
<evidence type="ECO:0000256" key="13">
    <source>
        <dbReference type="ARBA" id="ARBA00023295"/>
    </source>
</evidence>
<evidence type="ECO:0000256" key="3">
    <source>
        <dbReference type="ARBA" id="ARBA00008343"/>
    </source>
</evidence>
<comment type="cofactor">
    <cofactor evidence="2">
        <name>[4Fe-4S] cluster</name>
        <dbReference type="ChEBI" id="CHEBI:49883"/>
    </cofactor>
</comment>
<evidence type="ECO:0000256" key="12">
    <source>
        <dbReference type="ARBA" id="ARBA00023204"/>
    </source>
</evidence>
<dbReference type="GO" id="GO:0032357">
    <property type="term" value="F:oxidized purine DNA binding"/>
    <property type="evidence" value="ECO:0007669"/>
    <property type="project" value="TreeGrafter"/>
</dbReference>
<evidence type="ECO:0000259" key="15">
    <source>
        <dbReference type="SMART" id="SM00478"/>
    </source>
</evidence>
<reference evidence="16 17" key="1">
    <citation type="journal article" date="2019" name="Nat. Microbiol.">
        <title>Mediterranean grassland soil C-N compound turnover is dependent on rainfall and depth, and is mediated by genomically divergent microorganisms.</title>
        <authorList>
            <person name="Diamond S."/>
            <person name="Andeer P.F."/>
            <person name="Li Z."/>
            <person name="Crits-Christoph A."/>
            <person name="Burstein D."/>
            <person name="Anantharaman K."/>
            <person name="Lane K.R."/>
            <person name="Thomas B.C."/>
            <person name="Pan C."/>
            <person name="Northen T.R."/>
            <person name="Banfield J.F."/>
        </authorList>
    </citation>
    <scope>NUCLEOTIDE SEQUENCE [LARGE SCALE GENOMIC DNA]</scope>
    <source>
        <strain evidence="16">NP_3</strain>
    </source>
</reference>
<keyword evidence="13" id="KW-0326">Glycosidase</keyword>
<keyword evidence="8" id="KW-0227">DNA damage</keyword>
<protein>
    <recommendedName>
        <fullName evidence="5">Adenine DNA glycosylase</fullName>
        <ecNumber evidence="4">3.2.2.31</ecNumber>
    </recommendedName>
</protein>
<comment type="caution">
    <text evidence="16">The sequence shown here is derived from an EMBL/GenBank/DDBJ whole genome shotgun (WGS) entry which is preliminary data.</text>
</comment>
<evidence type="ECO:0000256" key="8">
    <source>
        <dbReference type="ARBA" id="ARBA00022763"/>
    </source>
</evidence>
<evidence type="ECO:0000256" key="9">
    <source>
        <dbReference type="ARBA" id="ARBA00022801"/>
    </source>
</evidence>
<dbReference type="InterPro" id="IPR003265">
    <property type="entry name" value="HhH-GPD_domain"/>
</dbReference>
<dbReference type="Pfam" id="PF00730">
    <property type="entry name" value="HhH-GPD"/>
    <property type="match status" value="1"/>
</dbReference>
<dbReference type="SMART" id="SM00478">
    <property type="entry name" value="ENDO3c"/>
    <property type="match status" value="1"/>
</dbReference>
<feature type="compositionally biased region" description="Basic and acidic residues" evidence="14">
    <location>
        <begin position="46"/>
        <end position="55"/>
    </location>
</feature>
<comment type="similarity">
    <text evidence="3">Belongs to the Nth/MutY family.</text>
</comment>
<dbReference type="InterPro" id="IPR011257">
    <property type="entry name" value="DNA_glycosylase"/>
</dbReference>
<dbReference type="GO" id="GO:0046872">
    <property type="term" value="F:metal ion binding"/>
    <property type="evidence" value="ECO:0007669"/>
    <property type="project" value="UniProtKB-KW"/>
</dbReference>
<keyword evidence="9" id="KW-0378">Hydrolase</keyword>
<dbReference type="Gene3D" id="1.10.1670.10">
    <property type="entry name" value="Helix-hairpin-Helix base-excision DNA repair enzymes (C-terminal)"/>
    <property type="match status" value="1"/>
</dbReference>
<evidence type="ECO:0000256" key="10">
    <source>
        <dbReference type="ARBA" id="ARBA00023004"/>
    </source>
</evidence>
<dbReference type="EMBL" id="VBAK01000124">
    <property type="protein sequence ID" value="TMI89390.1"/>
    <property type="molecule type" value="Genomic_DNA"/>
</dbReference>
<accession>A0A537K0V7</accession>
<keyword evidence="10" id="KW-0408">Iron</keyword>
<name>A0A537K0V7_9BACT</name>
<dbReference type="GO" id="GO:0006284">
    <property type="term" value="P:base-excision repair"/>
    <property type="evidence" value="ECO:0007669"/>
    <property type="project" value="InterPro"/>
</dbReference>
<dbReference type="Gene3D" id="1.10.340.30">
    <property type="entry name" value="Hypothetical protein, domain 2"/>
    <property type="match status" value="1"/>
</dbReference>
<comment type="catalytic activity">
    <reaction evidence="1">
        <text>Hydrolyzes free adenine bases from 7,8-dihydro-8-oxoguanine:adenine mismatched double-stranded DNA, leaving an apurinic site.</text>
        <dbReference type="EC" id="3.2.2.31"/>
    </reaction>
</comment>
<keyword evidence="12" id="KW-0234">DNA repair</keyword>
<feature type="domain" description="HhH-GPD" evidence="15">
    <location>
        <begin position="105"/>
        <end position="253"/>
    </location>
</feature>
<dbReference type="GO" id="GO:0034039">
    <property type="term" value="F:8-oxo-7,8-dihydroguanine DNA N-glycosylase activity"/>
    <property type="evidence" value="ECO:0007669"/>
    <property type="project" value="TreeGrafter"/>
</dbReference>
<gene>
    <name evidence="16" type="ORF">E6H00_09810</name>
</gene>
<dbReference type="GO" id="GO:0000701">
    <property type="term" value="F:purine-specific mismatch base pair DNA N-glycosylase activity"/>
    <property type="evidence" value="ECO:0007669"/>
    <property type="project" value="UniProtKB-EC"/>
</dbReference>
<dbReference type="InterPro" id="IPR003651">
    <property type="entry name" value="Endonuclease3_FeS-loop_motif"/>
</dbReference>
<evidence type="ECO:0000256" key="5">
    <source>
        <dbReference type="ARBA" id="ARBA00022023"/>
    </source>
</evidence>
<dbReference type="SMART" id="SM00525">
    <property type="entry name" value="FES"/>
    <property type="match status" value="1"/>
</dbReference>
<dbReference type="SUPFAM" id="SSF48150">
    <property type="entry name" value="DNA-glycosylase"/>
    <property type="match status" value="1"/>
</dbReference>
<feature type="region of interest" description="Disordered" evidence="14">
    <location>
        <begin position="1"/>
        <end position="57"/>
    </location>
</feature>
<dbReference type="GO" id="GO:0006298">
    <property type="term" value="P:mismatch repair"/>
    <property type="evidence" value="ECO:0007669"/>
    <property type="project" value="TreeGrafter"/>
</dbReference>
<dbReference type="InterPro" id="IPR044298">
    <property type="entry name" value="MIG/MutY"/>
</dbReference>
<dbReference type="Proteomes" id="UP000318509">
    <property type="component" value="Unassembled WGS sequence"/>
</dbReference>
<dbReference type="AlphaFoldDB" id="A0A537K0V7"/>
<keyword evidence="6" id="KW-0004">4Fe-4S</keyword>
<organism evidence="16 17">
    <name type="scientific">Candidatus Segetimicrobium genomatis</name>
    <dbReference type="NCBI Taxonomy" id="2569760"/>
    <lineage>
        <taxon>Bacteria</taxon>
        <taxon>Bacillati</taxon>
        <taxon>Candidatus Sysuimicrobiota</taxon>
        <taxon>Candidatus Sysuimicrobiia</taxon>
        <taxon>Candidatus Sysuimicrobiales</taxon>
        <taxon>Candidatus Segetimicrobiaceae</taxon>
        <taxon>Candidatus Segetimicrobium</taxon>
    </lineage>
</organism>